<reference evidence="7 9" key="1">
    <citation type="submission" date="2017-01" db="EMBL/GenBank/DDBJ databases">
        <authorList>
            <person name="Varghese N."/>
            <person name="Submissions S."/>
        </authorList>
    </citation>
    <scope>NUCLEOTIDE SEQUENCE [LARGE SCALE GENOMIC DNA]</scope>
    <source>
        <strain evidence="7 9">DSM 18447</strain>
    </source>
</reference>
<dbReference type="Gene3D" id="3.40.50.720">
    <property type="entry name" value="NAD(P)-binding Rossmann-like Domain"/>
    <property type="match status" value="1"/>
</dbReference>
<protein>
    <submittedName>
        <fullName evidence="7">2-desacetyl-2-hydroxyethyl bacteriochlorophyllide A dehydrogenase</fullName>
    </submittedName>
    <submittedName>
        <fullName evidence="8">Zinc-binding dehydrogenase</fullName>
    </submittedName>
</protein>
<dbReference type="Gene3D" id="3.90.180.10">
    <property type="entry name" value="Medium-chain alcohol dehydrogenases, catalytic domain"/>
    <property type="match status" value="2"/>
</dbReference>
<sequence length="356" mass="38192">MLNLPAHPYALTMDAPKTIGVMDDPQPELGPQDVRIRTLYSGISAGTEMAAYRGTSPFLDRKWNPDTRLFEAGAASLSYPMVAAGYEEVGEIEKVGADVTGLKPGDIIWGSWQHRSHYTASAAWALARKLPDGLDPVTGIYSHIGAIALNAVLDARLNLGETVVIFGLGVPGLIAVQMAVASGADVIAVDPVPSRRERALRYGAVQGLDSGEPDLAHRIRSLTGGRGADCAIEISGHYKALQMAIRSVAYNSRVVVSGFFQGDGIGLALGEEFHHNRIQLICSQISGQAANLQHRWDRARLNGTVFDLARRGKIDLPDLVTDRYPVAQADEAFARIDSNPGDILQTVLDFGGQNDA</sequence>
<evidence type="ECO:0000256" key="4">
    <source>
        <dbReference type="ARBA" id="ARBA00022833"/>
    </source>
</evidence>
<evidence type="ECO:0000313" key="9">
    <source>
        <dbReference type="Proteomes" id="UP000186216"/>
    </source>
</evidence>
<dbReference type="InterPro" id="IPR013149">
    <property type="entry name" value="ADH-like_C"/>
</dbReference>
<dbReference type="CDD" id="cd08255">
    <property type="entry name" value="2-desacetyl-2-hydroxyethyl_bacteriochlorophyllide_like"/>
    <property type="match status" value="1"/>
</dbReference>
<keyword evidence="4" id="KW-0862">Zinc</keyword>
<dbReference type="GO" id="GO:0016491">
    <property type="term" value="F:oxidoreductase activity"/>
    <property type="evidence" value="ECO:0007669"/>
    <property type="project" value="UniProtKB-KW"/>
</dbReference>
<keyword evidence="5" id="KW-0560">Oxidoreductase</keyword>
<dbReference type="RefSeq" id="WP_084203156.1">
    <property type="nucleotide sequence ID" value="NZ_CP067140.1"/>
</dbReference>
<dbReference type="SMART" id="SM00829">
    <property type="entry name" value="PKS_ER"/>
    <property type="match status" value="1"/>
</dbReference>
<dbReference type="InterPro" id="IPR011032">
    <property type="entry name" value="GroES-like_sf"/>
</dbReference>
<evidence type="ECO:0000313" key="8">
    <source>
        <dbReference type="EMBL" id="WCR02100.1"/>
    </source>
</evidence>
<dbReference type="PANTHER" id="PTHR43350:SF19">
    <property type="entry name" value="D-GULOSIDE 3-DEHYDROGENASE"/>
    <property type="match status" value="1"/>
</dbReference>
<feature type="domain" description="Enoyl reductase (ER)" evidence="6">
    <location>
        <begin position="14"/>
        <end position="348"/>
    </location>
</feature>
<evidence type="ECO:0000313" key="7">
    <source>
        <dbReference type="EMBL" id="SIS89999.1"/>
    </source>
</evidence>
<dbReference type="PANTHER" id="PTHR43350">
    <property type="entry name" value="NAD-DEPENDENT ALCOHOL DEHYDROGENASE"/>
    <property type="match status" value="1"/>
</dbReference>
<keyword evidence="10" id="KW-1185">Reference proteome</keyword>
<dbReference type="InterPro" id="IPR020843">
    <property type="entry name" value="ER"/>
</dbReference>
<evidence type="ECO:0000259" key="6">
    <source>
        <dbReference type="SMART" id="SM00829"/>
    </source>
</evidence>
<dbReference type="AlphaFoldDB" id="A0AA45W505"/>
<evidence type="ECO:0000256" key="5">
    <source>
        <dbReference type="ARBA" id="ARBA00023002"/>
    </source>
</evidence>
<keyword evidence="3" id="KW-0479">Metal-binding</keyword>
<dbReference type="GO" id="GO:0046872">
    <property type="term" value="F:metal ion binding"/>
    <property type="evidence" value="ECO:0007669"/>
    <property type="project" value="UniProtKB-KW"/>
</dbReference>
<gene>
    <name evidence="8" type="ORF">JHX88_14475</name>
    <name evidence="7" type="ORF">SAMN05421772_10815</name>
</gene>
<evidence type="ECO:0000313" key="10">
    <source>
        <dbReference type="Proteomes" id="UP001215549"/>
    </source>
</evidence>
<evidence type="ECO:0000256" key="2">
    <source>
        <dbReference type="ARBA" id="ARBA00008072"/>
    </source>
</evidence>
<comment type="cofactor">
    <cofactor evidence="1">
        <name>Zn(2+)</name>
        <dbReference type="ChEBI" id="CHEBI:29105"/>
    </cofactor>
</comment>
<comment type="similarity">
    <text evidence="2">Belongs to the zinc-containing alcohol dehydrogenase family.</text>
</comment>
<dbReference type="SUPFAM" id="SSF50129">
    <property type="entry name" value="GroES-like"/>
    <property type="match status" value="1"/>
</dbReference>
<reference evidence="8 10" key="2">
    <citation type="submission" date="2021-01" db="EMBL/GenBank/DDBJ databases">
        <title>Biogeographic distribution of Paracoccus.</title>
        <authorList>
            <person name="Hollensteiner J."/>
            <person name="Leineberger J."/>
            <person name="Brinkhoff T."/>
            <person name="Daniel R."/>
        </authorList>
    </citation>
    <scope>NUCLEOTIDE SEQUENCE [LARGE SCALE GENOMIC DNA]</scope>
    <source>
        <strain evidence="8 10">DSM 18447</strain>
    </source>
</reference>
<accession>A0AA45W505</accession>
<dbReference type="Pfam" id="PF00107">
    <property type="entry name" value="ADH_zinc_N"/>
    <property type="match status" value="1"/>
</dbReference>
<dbReference type="EMBL" id="CP067140">
    <property type="protein sequence ID" value="WCR02100.1"/>
    <property type="molecule type" value="Genomic_DNA"/>
</dbReference>
<dbReference type="Proteomes" id="UP000186216">
    <property type="component" value="Unassembled WGS sequence"/>
</dbReference>
<organism evidence="7 9">
    <name type="scientific">Paracoccus saliphilus</name>
    <dbReference type="NCBI Taxonomy" id="405559"/>
    <lineage>
        <taxon>Bacteria</taxon>
        <taxon>Pseudomonadati</taxon>
        <taxon>Pseudomonadota</taxon>
        <taxon>Alphaproteobacteria</taxon>
        <taxon>Rhodobacterales</taxon>
        <taxon>Paracoccaceae</taxon>
        <taxon>Paracoccus</taxon>
    </lineage>
</organism>
<dbReference type="Proteomes" id="UP001215549">
    <property type="component" value="Chromosome"/>
</dbReference>
<name>A0AA45W505_9RHOB</name>
<proteinExistence type="inferred from homology"/>
<evidence type="ECO:0000256" key="3">
    <source>
        <dbReference type="ARBA" id="ARBA00022723"/>
    </source>
</evidence>
<evidence type="ECO:0000256" key="1">
    <source>
        <dbReference type="ARBA" id="ARBA00001947"/>
    </source>
</evidence>
<dbReference type="EMBL" id="FTOU01000008">
    <property type="protein sequence ID" value="SIS89999.1"/>
    <property type="molecule type" value="Genomic_DNA"/>
</dbReference>
<dbReference type="SUPFAM" id="SSF51735">
    <property type="entry name" value="NAD(P)-binding Rossmann-fold domains"/>
    <property type="match status" value="1"/>
</dbReference>
<dbReference type="InterPro" id="IPR036291">
    <property type="entry name" value="NAD(P)-bd_dom_sf"/>
</dbReference>